<keyword evidence="1" id="KW-0472">Membrane</keyword>
<evidence type="ECO:0000313" key="2">
    <source>
        <dbReference type="EMBL" id="SUZ98523.1"/>
    </source>
</evidence>
<evidence type="ECO:0000256" key="1">
    <source>
        <dbReference type="SAM" id="Phobius"/>
    </source>
</evidence>
<accession>A0A381SBK5</accession>
<keyword evidence="1" id="KW-0812">Transmembrane</keyword>
<protein>
    <submittedName>
        <fullName evidence="2">Uncharacterized protein</fullName>
    </submittedName>
</protein>
<proteinExistence type="predicted"/>
<feature type="transmembrane region" description="Helical" evidence="1">
    <location>
        <begin position="87"/>
        <end position="104"/>
    </location>
</feature>
<sequence length="376" mass="44697">MDLDKTIETLKKDLEIFGLNHRCSKLALYRKYQQYIKKWKLDNFETMDEKLSASKKIDKAHEAYDFIKTHWNYLVLLKDKEDSYDRSIIIIVFVFLFIMMMAYMQSSANKRVRIAKQEVLGLHESNWAWTHGMSDSLVKLSKQNALDDFWGKVITDTSKIHDLLTFWPHTLNRHDQNKIRQDILNGAPKHTVFPNEEYQRKNITYITNRSLTLSNDKIPSILMEKIIFYRNHYEMVFNYQFDSRYKNQKILDIDLGPISIIEPKYYPYSDKEDSIWTKKPNYPIMLDNFMENCVKCGGGILFGNNKVDNSIACVFRFMVSLSYDTDEILFKGVGSPLDDVPLNIKPYLNKLKKDWFEKLPYRPIEWKTWKPIVLRK</sequence>
<dbReference type="EMBL" id="UINC01002612">
    <property type="protein sequence ID" value="SUZ98523.1"/>
    <property type="molecule type" value="Genomic_DNA"/>
</dbReference>
<keyword evidence="1" id="KW-1133">Transmembrane helix</keyword>
<name>A0A381SBK5_9ZZZZ</name>
<reference evidence="2" key="1">
    <citation type="submission" date="2018-05" db="EMBL/GenBank/DDBJ databases">
        <authorList>
            <person name="Lanie J.A."/>
            <person name="Ng W.-L."/>
            <person name="Kazmierczak K.M."/>
            <person name="Andrzejewski T.M."/>
            <person name="Davidsen T.M."/>
            <person name="Wayne K.J."/>
            <person name="Tettelin H."/>
            <person name="Glass J.I."/>
            <person name="Rusch D."/>
            <person name="Podicherti R."/>
            <person name="Tsui H.-C.T."/>
            <person name="Winkler M.E."/>
        </authorList>
    </citation>
    <scope>NUCLEOTIDE SEQUENCE</scope>
</reference>
<gene>
    <name evidence="2" type="ORF">METZ01_LOCUS51377</name>
</gene>
<organism evidence="2">
    <name type="scientific">marine metagenome</name>
    <dbReference type="NCBI Taxonomy" id="408172"/>
    <lineage>
        <taxon>unclassified sequences</taxon>
        <taxon>metagenomes</taxon>
        <taxon>ecological metagenomes</taxon>
    </lineage>
</organism>
<dbReference type="AlphaFoldDB" id="A0A381SBK5"/>